<dbReference type="Proteomes" id="UP000532162">
    <property type="component" value="Unassembled WGS sequence"/>
</dbReference>
<sequence length="274" mass="30392">MADKRYDKHLELAKEPWRWRARLMQTDLPASAFRVGLAITDGFMNKQTGRAFPGFEALADATKLPVRTVRSGVDALRKAGLIFTRKMSFDGSLEFHLAIPDRDRSDVNLSVRENCEGAEIGHTKGQKPDARSDVNLTHEGAEIGQVTYRIEPAEDNLRIEPENGSDRRSAADARCASLLRSESSSFQSEASAYVERQPSAANLFEMNGEFDHDDDPIPLPATYGEQGVFIAEMTGRRSAEAAAAVMARWRTDKTITRRIAREIVESCEAESIAS</sequence>
<proteinExistence type="predicted"/>
<organism evidence="1 2">
    <name type="scientific">Rhizobium changzhiense</name>
    <dbReference type="NCBI Taxonomy" id="2692317"/>
    <lineage>
        <taxon>Bacteria</taxon>
        <taxon>Pseudomonadati</taxon>
        <taxon>Pseudomonadota</taxon>
        <taxon>Alphaproteobacteria</taxon>
        <taxon>Hyphomicrobiales</taxon>
        <taxon>Rhizobiaceae</taxon>
        <taxon>Rhizobium/Agrobacterium group</taxon>
        <taxon>Rhizobium</taxon>
    </lineage>
</organism>
<protein>
    <submittedName>
        <fullName evidence="1">Helix-turn-helix domain-containing protein</fullName>
    </submittedName>
</protein>
<gene>
    <name evidence="1" type="ORF">HX900_17590</name>
</gene>
<evidence type="ECO:0000313" key="1">
    <source>
        <dbReference type="EMBL" id="NZD62920.1"/>
    </source>
</evidence>
<dbReference type="RefSeq" id="WP_180695276.1">
    <property type="nucleotide sequence ID" value="NZ_JACCPJ010000002.1"/>
</dbReference>
<dbReference type="Pfam" id="PF13730">
    <property type="entry name" value="HTH_36"/>
    <property type="match status" value="1"/>
</dbReference>
<evidence type="ECO:0000313" key="2">
    <source>
        <dbReference type="Proteomes" id="UP000532162"/>
    </source>
</evidence>
<dbReference type="AlphaFoldDB" id="A0A7Z0RMN3"/>
<accession>A0A7Z0RMN3</accession>
<dbReference type="EMBL" id="JACCPJ010000002">
    <property type="protein sequence ID" value="NZD62920.1"/>
    <property type="molecule type" value="Genomic_DNA"/>
</dbReference>
<name>A0A7Z0RMN3_9HYPH</name>
<comment type="caution">
    <text evidence="1">The sequence shown here is derived from an EMBL/GenBank/DDBJ whole genome shotgun (WGS) entry which is preliminary data.</text>
</comment>
<reference evidence="1 2" key="1">
    <citation type="submission" date="2020-07" db="EMBL/GenBank/DDBJ databases">
        <authorList>
            <person name="Sun Q."/>
        </authorList>
    </citation>
    <scope>NUCLEOTIDE SEQUENCE [LARGE SCALE GENOMIC DNA]</scope>
    <source>
        <strain evidence="1 2">WYCCWR 11290</strain>
    </source>
</reference>